<feature type="domain" description="HTH psq-type" evidence="2">
    <location>
        <begin position="18"/>
        <end position="53"/>
    </location>
</feature>
<gene>
    <name evidence="3" type="ORF">PR048_008975</name>
</gene>
<evidence type="ECO:0000256" key="1">
    <source>
        <dbReference type="ARBA" id="ARBA00004123"/>
    </source>
</evidence>
<protein>
    <recommendedName>
        <fullName evidence="2">HTH psq-type domain-containing protein</fullName>
    </recommendedName>
</protein>
<comment type="caution">
    <text evidence="3">The sequence shown here is derived from an EMBL/GenBank/DDBJ whole genome shotgun (WGS) entry which is preliminary data.</text>
</comment>
<name>A0ABQ9HZE9_9NEOP</name>
<dbReference type="InterPro" id="IPR009057">
    <property type="entry name" value="Homeodomain-like_sf"/>
</dbReference>
<dbReference type="Proteomes" id="UP001159363">
    <property type="component" value="Chromosome 3"/>
</dbReference>
<sequence>MVKKYKTKNTYMHWSEKRMTQAKMSVLNGYLGTRAAASHFNVPYTILQRRVQETRIHRDFMNDPYKREKETDLVDRLTTLSCCGFGNLFMSVRRAVYHYAKLKNINTTFSDGTKLAGKD</sequence>
<evidence type="ECO:0000313" key="3">
    <source>
        <dbReference type="EMBL" id="KAJ8889476.1"/>
    </source>
</evidence>
<dbReference type="EMBL" id="JARBHB010000003">
    <property type="protein sequence ID" value="KAJ8889476.1"/>
    <property type="molecule type" value="Genomic_DNA"/>
</dbReference>
<evidence type="ECO:0000259" key="2">
    <source>
        <dbReference type="Pfam" id="PF05225"/>
    </source>
</evidence>
<dbReference type="InterPro" id="IPR007889">
    <property type="entry name" value="HTH_Psq"/>
</dbReference>
<dbReference type="Gene3D" id="1.10.10.60">
    <property type="entry name" value="Homeodomain-like"/>
    <property type="match status" value="1"/>
</dbReference>
<reference evidence="3 4" key="1">
    <citation type="submission" date="2023-02" db="EMBL/GenBank/DDBJ databases">
        <title>LHISI_Scaffold_Assembly.</title>
        <authorList>
            <person name="Stuart O.P."/>
            <person name="Cleave R."/>
            <person name="Magrath M.J.L."/>
            <person name="Mikheyev A.S."/>
        </authorList>
    </citation>
    <scope>NUCLEOTIDE SEQUENCE [LARGE SCALE GENOMIC DNA]</scope>
    <source>
        <strain evidence="3">Daus_M_001</strain>
        <tissue evidence="3">Leg muscle</tissue>
    </source>
</reference>
<proteinExistence type="predicted"/>
<dbReference type="SUPFAM" id="SSF46689">
    <property type="entry name" value="Homeodomain-like"/>
    <property type="match status" value="1"/>
</dbReference>
<accession>A0ABQ9HZE9</accession>
<dbReference type="Pfam" id="PF05225">
    <property type="entry name" value="HTH_psq"/>
    <property type="match status" value="1"/>
</dbReference>
<evidence type="ECO:0000313" key="4">
    <source>
        <dbReference type="Proteomes" id="UP001159363"/>
    </source>
</evidence>
<keyword evidence="4" id="KW-1185">Reference proteome</keyword>
<organism evidence="3 4">
    <name type="scientific">Dryococelus australis</name>
    <dbReference type="NCBI Taxonomy" id="614101"/>
    <lineage>
        <taxon>Eukaryota</taxon>
        <taxon>Metazoa</taxon>
        <taxon>Ecdysozoa</taxon>
        <taxon>Arthropoda</taxon>
        <taxon>Hexapoda</taxon>
        <taxon>Insecta</taxon>
        <taxon>Pterygota</taxon>
        <taxon>Neoptera</taxon>
        <taxon>Polyneoptera</taxon>
        <taxon>Phasmatodea</taxon>
        <taxon>Verophasmatodea</taxon>
        <taxon>Anareolatae</taxon>
        <taxon>Phasmatidae</taxon>
        <taxon>Eurycanthinae</taxon>
        <taxon>Dryococelus</taxon>
    </lineage>
</organism>
<comment type="subcellular location">
    <subcellularLocation>
        <location evidence="1">Nucleus</location>
    </subcellularLocation>
</comment>